<organism evidence="2 3">
    <name type="scientific">Cyanidium caldarium</name>
    <name type="common">Red alga</name>
    <dbReference type="NCBI Taxonomy" id="2771"/>
    <lineage>
        <taxon>Eukaryota</taxon>
        <taxon>Rhodophyta</taxon>
        <taxon>Bangiophyceae</taxon>
        <taxon>Cyanidiales</taxon>
        <taxon>Cyanidiaceae</taxon>
        <taxon>Cyanidium</taxon>
    </lineage>
</organism>
<proteinExistence type="predicted"/>
<evidence type="ECO:0000256" key="1">
    <source>
        <dbReference type="SAM" id="Phobius"/>
    </source>
</evidence>
<comment type="caution">
    <text evidence="2">The sequence shown here is derived from an EMBL/GenBank/DDBJ whole genome shotgun (WGS) entry which is preliminary data.</text>
</comment>
<evidence type="ECO:0000313" key="3">
    <source>
        <dbReference type="Proteomes" id="UP001301350"/>
    </source>
</evidence>
<keyword evidence="1" id="KW-1133">Transmembrane helix</keyword>
<sequence length="103" mass="11583">MRWEILSRNARGNCVLVWAPLAPAQVCLWMVACGAVQRAASAPQLDWRQAFPSWARERTHGVALVVGVLILAHVLVLVAFAFRLGKRPERPKEQLQTVKEKEN</sequence>
<keyword evidence="3" id="KW-1185">Reference proteome</keyword>
<name>A0AAV9IR56_CYACA</name>
<dbReference type="PROSITE" id="PS51257">
    <property type="entry name" value="PROKAR_LIPOPROTEIN"/>
    <property type="match status" value="1"/>
</dbReference>
<protein>
    <submittedName>
        <fullName evidence="2">Uncharacterized protein</fullName>
    </submittedName>
</protein>
<dbReference type="Proteomes" id="UP001301350">
    <property type="component" value="Unassembled WGS sequence"/>
</dbReference>
<dbReference type="AlphaFoldDB" id="A0AAV9IR56"/>
<dbReference type="EMBL" id="JANCYW010000002">
    <property type="protein sequence ID" value="KAK4534727.1"/>
    <property type="molecule type" value="Genomic_DNA"/>
</dbReference>
<feature type="transmembrane region" description="Helical" evidence="1">
    <location>
        <begin position="62"/>
        <end position="82"/>
    </location>
</feature>
<keyword evidence="1" id="KW-0472">Membrane</keyword>
<keyword evidence="1" id="KW-0812">Transmembrane</keyword>
<reference evidence="2 3" key="1">
    <citation type="submission" date="2022-07" db="EMBL/GenBank/DDBJ databases">
        <title>Genome-wide signatures of adaptation to extreme environments.</title>
        <authorList>
            <person name="Cho C.H."/>
            <person name="Yoon H.S."/>
        </authorList>
    </citation>
    <scope>NUCLEOTIDE SEQUENCE [LARGE SCALE GENOMIC DNA]</scope>
    <source>
        <strain evidence="2 3">DBV 063 E5</strain>
    </source>
</reference>
<evidence type="ECO:0000313" key="2">
    <source>
        <dbReference type="EMBL" id="KAK4534727.1"/>
    </source>
</evidence>
<accession>A0AAV9IR56</accession>
<gene>
    <name evidence="2" type="ORF">CDCA_CDCA02G0752</name>
</gene>